<dbReference type="SUPFAM" id="SSF48403">
    <property type="entry name" value="Ankyrin repeat"/>
    <property type="match status" value="1"/>
</dbReference>
<dbReference type="AlphaFoldDB" id="A0A3L5TTB8"/>
<protein>
    <submittedName>
        <fullName evidence="2">Uncharacterized protein</fullName>
    </submittedName>
</protein>
<dbReference type="GO" id="GO:0006357">
    <property type="term" value="P:regulation of transcription by RNA polymerase II"/>
    <property type="evidence" value="ECO:0007669"/>
    <property type="project" value="TreeGrafter"/>
</dbReference>
<proteinExistence type="predicted"/>
<dbReference type="Pfam" id="PF12796">
    <property type="entry name" value="Ank_2"/>
    <property type="match status" value="1"/>
</dbReference>
<feature type="non-terminal residue" evidence="2">
    <location>
        <position position="1"/>
    </location>
</feature>
<feature type="repeat" description="ANK" evidence="1">
    <location>
        <begin position="9"/>
        <end position="31"/>
    </location>
</feature>
<dbReference type="Proteomes" id="UP000266721">
    <property type="component" value="Unassembled WGS sequence"/>
</dbReference>
<gene>
    <name evidence="2" type="ORF">AM593_09901</name>
</gene>
<accession>A0A3L5TTB8</accession>
<dbReference type="Gene3D" id="1.25.40.20">
    <property type="entry name" value="Ankyrin repeat-containing domain"/>
    <property type="match status" value="2"/>
</dbReference>
<dbReference type="EMBL" id="KV584490">
    <property type="protein sequence ID" value="OPL33171.1"/>
    <property type="molecule type" value="Genomic_DNA"/>
</dbReference>
<dbReference type="PROSITE" id="PS50297">
    <property type="entry name" value="ANK_REP_REGION"/>
    <property type="match status" value="1"/>
</dbReference>
<organism evidence="2 3">
    <name type="scientific">Mytilus galloprovincialis</name>
    <name type="common">Mediterranean mussel</name>
    <dbReference type="NCBI Taxonomy" id="29158"/>
    <lineage>
        <taxon>Eukaryota</taxon>
        <taxon>Metazoa</taxon>
        <taxon>Spiralia</taxon>
        <taxon>Lophotrochozoa</taxon>
        <taxon>Mollusca</taxon>
        <taxon>Bivalvia</taxon>
        <taxon>Autobranchia</taxon>
        <taxon>Pteriomorphia</taxon>
        <taxon>Mytilida</taxon>
        <taxon>Mytiloidea</taxon>
        <taxon>Mytilidae</taxon>
        <taxon>Mytilinae</taxon>
        <taxon>Mytilus</taxon>
    </lineage>
</organism>
<dbReference type="InterPro" id="IPR028320">
    <property type="entry name" value="iASPP"/>
</dbReference>
<evidence type="ECO:0000313" key="3">
    <source>
        <dbReference type="Proteomes" id="UP000266721"/>
    </source>
</evidence>
<dbReference type="InterPro" id="IPR036770">
    <property type="entry name" value="Ankyrin_rpt-contain_sf"/>
</dbReference>
<keyword evidence="1" id="KW-0040">ANK repeat</keyword>
<dbReference type="SMR" id="A0A3L5TTB8"/>
<evidence type="ECO:0000313" key="2">
    <source>
        <dbReference type="EMBL" id="OPL33171.1"/>
    </source>
</evidence>
<dbReference type="PANTHER" id="PTHR24164:SF4">
    <property type="entry name" value="RELA-ASSOCIATED INHIBITOR"/>
    <property type="match status" value="1"/>
</dbReference>
<comment type="caution">
    <text evidence="2">The sequence shown here is derived from an EMBL/GenBank/DDBJ whole genome shotgun (WGS) entry which is preliminary data.</text>
</comment>
<name>A0A3L5TTB8_MYTGA</name>
<dbReference type="SMART" id="SM00248">
    <property type="entry name" value="ANK"/>
    <property type="match status" value="2"/>
</dbReference>
<dbReference type="InterPro" id="IPR002110">
    <property type="entry name" value="Ankyrin_rpt"/>
</dbReference>
<dbReference type="Pfam" id="PF00023">
    <property type="entry name" value="Ank"/>
    <property type="match status" value="1"/>
</dbReference>
<sequence length="181" mass="20980">LDMNLSNSAGRTALHAAAENGIKVVVEFLINVCEVSPFVRWHQKQPIDCVPGNGNEVNQAIKERLRSYMNKQLTEEREPELFQNKTEEEPHDEPTKIVRLLNCASRGNIQYMKLFKEANYDMNICDYDYRTALHIAVSDNQEHVVDFLLGECNLQNEARTMKDRYVIETRCVCENKKDNEE</sequence>
<keyword evidence="3" id="KW-1185">Reference proteome</keyword>
<dbReference type="PROSITE" id="PS50088">
    <property type="entry name" value="ANK_REPEAT"/>
    <property type="match status" value="1"/>
</dbReference>
<reference evidence="2 3" key="1">
    <citation type="journal article" date="2016" name="PLoS ONE">
        <title>A First Insight into the Genome of the Filter-Feeder Mussel Mytilus galloprovincialis.</title>
        <authorList>
            <person name="Murgarella M."/>
            <person name="Puiu D."/>
            <person name="Novoa B."/>
            <person name="Figueras A."/>
            <person name="Posada D."/>
            <person name="Canchaya C."/>
        </authorList>
    </citation>
    <scope>NUCLEOTIDE SEQUENCE [LARGE SCALE GENOMIC DNA]</scope>
    <source>
        <tissue evidence="2">Muscle</tissue>
    </source>
</reference>
<evidence type="ECO:0000256" key="1">
    <source>
        <dbReference type="PROSITE-ProRule" id="PRU00023"/>
    </source>
</evidence>
<dbReference type="PANTHER" id="PTHR24164">
    <property type="entry name" value="RELA-ASSOCIATED INHIBITOR"/>
    <property type="match status" value="1"/>
</dbReference>